<dbReference type="FunFam" id="2.10.25.10:FF:000069">
    <property type="entry name" value="Laminin subunit alpha 1"/>
    <property type="match status" value="1"/>
</dbReference>
<feature type="disulfide bond" evidence="23">
    <location>
        <begin position="447"/>
        <end position="459"/>
    </location>
</feature>
<feature type="domain" description="Laminin N-terminal" evidence="30">
    <location>
        <begin position="1"/>
        <end position="256"/>
    </location>
</feature>
<dbReference type="SMART" id="SM00136">
    <property type="entry name" value="LamNT"/>
    <property type="match status" value="1"/>
</dbReference>
<keyword evidence="32" id="KW-1185">Reference proteome</keyword>
<dbReference type="Pfam" id="PF00052">
    <property type="entry name" value="Laminin_B"/>
    <property type="match status" value="1"/>
</dbReference>
<keyword evidence="3" id="KW-0964">Secreted</keyword>
<keyword evidence="18 23" id="KW-0424">Laminin EGF-like domain</keyword>
<name>A0A091DA58_FUKDA</name>
<dbReference type="InterPro" id="IPR001791">
    <property type="entry name" value="Laminin_G"/>
</dbReference>
<evidence type="ECO:0000256" key="5">
    <source>
        <dbReference type="ARBA" id="ARBA00022540"/>
    </source>
</evidence>
<evidence type="ECO:0000256" key="19">
    <source>
        <dbReference type="ARBA" id="ARBA00057062"/>
    </source>
</evidence>
<dbReference type="Pfam" id="PF00076">
    <property type="entry name" value="RRM_1"/>
    <property type="match status" value="1"/>
</dbReference>
<evidence type="ECO:0000256" key="4">
    <source>
        <dbReference type="ARBA" id="ARBA00022530"/>
    </source>
</evidence>
<evidence type="ECO:0000256" key="7">
    <source>
        <dbReference type="ARBA" id="ARBA00022729"/>
    </source>
</evidence>
<keyword evidence="12" id="KW-0130">Cell adhesion</keyword>
<feature type="disulfide bond" evidence="23">
    <location>
        <begin position="1580"/>
        <end position="1592"/>
    </location>
</feature>
<dbReference type="GO" id="GO:0005576">
    <property type="term" value="C:extracellular region"/>
    <property type="evidence" value="ECO:0007669"/>
    <property type="project" value="UniProtKB-ARBA"/>
</dbReference>
<comment type="subunit">
    <text evidence="20">Self-associates and interacts with EIF3 p170 subunit.</text>
</comment>
<dbReference type="GO" id="GO:0043256">
    <property type="term" value="C:laminin complex"/>
    <property type="evidence" value="ECO:0007669"/>
    <property type="project" value="UniProtKB-ARBA"/>
</dbReference>
<dbReference type="InterPro" id="IPR013320">
    <property type="entry name" value="ConA-like_dom_sf"/>
</dbReference>
<evidence type="ECO:0000256" key="18">
    <source>
        <dbReference type="ARBA" id="ARBA00023292"/>
    </source>
</evidence>
<dbReference type="SUPFAM" id="SSF57196">
    <property type="entry name" value="EGF/Laminin"/>
    <property type="match status" value="10"/>
</dbReference>
<evidence type="ECO:0000256" key="20">
    <source>
        <dbReference type="ARBA" id="ARBA00062097"/>
    </source>
</evidence>
<keyword evidence="13" id="KW-0648">Protein biosynthesis</keyword>
<dbReference type="InterPro" id="IPR050440">
    <property type="entry name" value="Laminin/Netrin_ECM"/>
</dbReference>
<feature type="domain" description="Laminin EGF-like" evidence="27">
    <location>
        <begin position="447"/>
        <end position="491"/>
    </location>
</feature>
<feature type="domain" description="Laminin EGF-like" evidence="27">
    <location>
        <begin position="384"/>
        <end position="427"/>
    </location>
</feature>
<dbReference type="InterPro" id="IPR012677">
    <property type="entry name" value="Nucleotide-bd_a/b_plait_sf"/>
</dbReference>
<dbReference type="Gene3D" id="2.10.25.10">
    <property type="entry name" value="Laminin"/>
    <property type="match status" value="9"/>
</dbReference>
<dbReference type="FunFam" id="2.10.25.10:FF:000034">
    <property type="entry name" value="Laminin subunit alpha 3"/>
    <property type="match status" value="1"/>
</dbReference>
<evidence type="ECO:0000259" key="26">
    <source>
        <dbReference type="PROSITE" id="PS50025"/>
    </source>
</evidence>
<dbReference type="SMART" id="SM00282">
    <property type="entry name" value="LamG"/>
    <property type="match status" value="5"/>
</dbReference>
<dbReference type="FunFam" id="2.10.25.10:FF:000188">
    <property type="entry name" value="Laminin subunit gamma 2"/>
    <property type="match status" value="1"/>
</dbReference>
<evidence type="ECO:0000256" key="6">
    <source>
        <dbReference type="ARBA" id="ARBA00022553"/>
    </source>
</evidence>
<dbReference type="FunFam" id="2.10.25.10:FF:000090">
    <property type="entry name" value="laminin subunit alpha"/>
    <property type="match status" value="1"/>
</dbReference>
<keyword evidence="15 24" id="KW-0175">Coiled coil</keyword>
<dbReference type="GO" id="GO:0007155">
    <property type="term" value="P:cell adhesion"/>
    <property type="evidence" value="ECO:0007669"/>
    <property type="project" value="UniProtKB-KW"/>
</dbReference>
<dbReference type="SUPFAM" id="SSF54928">
    <property type="entry name" value="RNA-binding domain, RBD"/>
    <property type="match status" value="1"/>
</dbReference>
<feature type="disulfide bond" evidence="23">
    <location>
        <begin position="1444"/>
        <end position="1461"/>
    </location>
</feature>
<dbReference type="FunFam" id="2.60.120.200:FF:000092">
    <property type="entry name" value="Laminin subunit alpha 3"/>
    <property type="match status" value="1"/>
</dbReference>
<keyword evidence="9" id="KW-0832">Ubl conjugation</keyword>
<feature type="disulfide bond" evidence="23">
    <location>
        <begin position="467"/>
        <end position="476"/>
    </location>
</feature>
<dbReference type="Pfam" id="PF02210">
    <property type="entry name" value="Laminin_G_2"/>
    <property type="match status" value="5"/>
</dbReference>
<feature type="domain" description="Laminin G" evidence="26">
    <location>
        <begin position="2566"/>
        <end position="2767"/>
    </location>
</feature>
<dbReference type="PROSITE" id="PS51115">
    <property type="entry name" value="LAMININ_IVA"/>
    <property type="match status" value="1"/>
</dbReference>
<evidence type="ECO:0000256" key="10">
    <source>
        <dbReference type="ARBA" id="ARBA00022869"/>
    </source>
</evidence>
<dbReference type="GO" id="GO:0045995">
    <property type="term" value="P:regulation of embryonic development"/>
    <property type="evidence" value="ECO:0007669"/>
    <property type="project" value="InterPro"/>
</dbReference>
<keyword evidence="2" id="KW-1017">Isopeptide bond</keyword>
<feature type="disulfide bond" evidence="23">
    <location>
        <begin position="1908"/>
        <end position="1920"/>
    </location>
</feature>
<dbReference type="InterPro" id="IPR056863">
    <property type="entry name" value="LMN_ATRN_NET-like_EGF"/>
</dbReference>
<feature type="disulfide bond" evidence="23">
    <location>
        <begin position="1582"/>
        <end position="1599"/>
    </location>
</feature>
<feature type="region of interest" description="Disordered" evidence="25">
    <location>
        <begin position="800"/>
        <end position="851"/>
    </location>
</feature>
<dbReference type="FunFam" id="2.10.25.10:FF:000083">
    <property type="entry name" value="Laminin subunit alpha"/>
    <property type="match status" value="1"/>
</dbReference>
<feature type="domain" description="Laminin EGF-like" evidence="27">
    <location>
        <begin position="1580"/>
        <end position="1630"/>
    </location>
</feature>
<keyword evidence="5" id="KW-0396">Initiation factor</keyword>
<dbReference type="Pfam" id="PF00055">
    <property type="entry name" value="Laminin_N"/>
    <property type="match status" value="1"/>
</dbReference>
<evidence type="ECO:0000256" key="16">
    <source>
        <dbReference type="ARBA" id="ARBA00023157"/>
    </source>
</evidence>
<feature type="domain" description="Laminin EGF-like" evidence="27">
    <location>
        <begin position="1442"/>
        <end position="1487"/>
    </location>
</feature>
<evidence type="ECO:0000256" key="3">
    <source>
        <dbReference type="ARBA" id="ARBA00022525"/>
    </source>
</evidence>
<feature type="domain" description="Laminin IV type A" evidence="29">
    <location>
        <begin position="1651"/>
        <end position="1827"/>
    </location>
</feature>
<dbReference type="Pfam" id="PF00053">
    <property type="entry name" value="EGF_laminin"/>
    <property type="match status" value="11"/>
</dbReference>
<dbReference type="InterPro" id="IPR035979">
    <property type="entry name" value="RBD_domain_sf"/>
</dbReference>
<evidence type="ECO:0000259" key="27">
    <source>
        <dbReference type="PROSITE" id="PS50027"/>
    </source>
</evidence>
<dbReference type="GO" id="GO:0005102">
    <property type="term" value="F:signaling receptor binding"/>
    <property type="evidence" value="ECO:0007669"/>
    <property type="project" value="InterPro"/>
</dbReference>
<dbReference type="InterPro" id="IPR000034">
    <property type="entry name" value="Laminin_IV"/>
</dbReference>
<dbReference type="FunFam" id="3.30.70.330:FF:000163">
    <property type="entry name" value="Eukaryotic translation initiation factor 4B"/>
    <property type="match status" value="1"/>
</dbReference>
<dbReference type="PROSITE" id="PS50025">
    <property type="entry name" value="LAM_G_DOMAIN"/>
    <property type="match status" value="4"/>
</dbReference>
<dbReference type="GO" id="GO:0005829">
    <property type="term" value="C:cytosol"/>
    <property type="evidence" value="ECO:0007669"/>
    <property type="project" value="UniProtKB-ARBA"/>
</dbReference>
<proteinExistence type="predicted"/>
<dbReference type="SMART" id="SM00360">
    <property type="entry name" value="RRM"/>
    <property type="match status" value="1"/>
</dbReference>
<dbReference type="FunFam" id="2.60.120.200:FF:000056">
    <property type="entry name" value="Laminin subunit alpha 3"/>
    <property type="match status" value="1"/>
</dbReference>
<feature type="domain" description="Laminin G" evidence="26">
    <location>
        <begin position="3288"/>
        <end position="3461"/>
    </location>
</feature>
<protein>
    <recommendedName>
        <fullName evidence="21">Eukaryotic translation initiation factor 4B</fullName>
    </recommendedName>
</protein>
<keyword evidence="16 23" id="KW-1015">Disulfide bond</keyword>
<keyword evidence="17" id="KW-0325">Glycoprotein</keyword>
<keyword evidence="8" id="KW-0677">Repeat</keyword>
<evidence type="ECO:0000256" key="12">
    <source>
        <dbReference type="ARBA" id="ARBA00022889"/>
    </source>
</evidence>
<dbReference type="STRING" id="885580.ENSFDAP00000013191"/>
<feature type="coiled-coil region" evidence="24">
    <location>
        <begin position="2027"/>
        <end position="2082"/>
    </location>
</feature>
<dbReference type="eggNOG" id="KOG1836">
    <property type="taxonomic scope" value="Eukaryota"/>
</dbReference>
<dbReference type="CDD" id="cd00055">
    <property type="entry name" value="EGF_Lam"/>
    <property type="match status" value="13"/>
</dbReference>
<dbReference type="Pfam" id="PF06009">
    <property type="entry name" value="Laminin_II"/>
    <property type="match status" value="1"/>
</dbReference>
<dbReference type="GO" id="GO:0005201">
    <property type="term" value="F:extracellular matrix structural constituent"/>
    <property type="evidence" value="ECO:0007669"/>
    <property type="project" value="TreeGrafter"/>
</dbReference>
<dbReference type="PROSITE" id="PS01248">
    <property type="entry name" value="EGF_LAM_1"/>
    <property type="match status" value="3"/>
</dbReference>
<evidence type="ECO:0000256" key="22">
    <source>
        <dbReference type="PROSITE-ProRule" id="PRU00176"/>
    </source>
</evidence>
<dbReference type="FunFam" id="2.10.25.10:FF:000084">
    <property type="entry name" value="Laminin subunit alpha 3"/>
    <property type="match status" value="1"/>
</dbReference>
<dbReference type="SMART" id="SM00181">
    <property type="entry name" value="EGF"/>
    <property type="match status" value="8"/>
</dbReference>
<dbReference type="FunFam" id="2.10.25.10:FF:000033">
    <property type="entry name" value="Laminin subunit alpha 2"/>
    <property type="match status" value="1"/>
</dbReference>
<dbReference type="InterPro" id="IPR002049">
    <property type="entry name" value="LE_dom"/>
</dbReference>
<accession>A0A091DA58</accession>
<evidence type="ECO:0000256" key="23">
    <source>
        <dbReference type="PROSITE-ProRule" id="PRU00460"/>
    </source>
</evidence>
<keyword evidence="4" id="KW-0272">Extracellular matrix</keyword>
<keyword evidence="14" id="KW-0007">Acetylation</keyword>
<dbReference type="EMBL" id="KN123014">
    <property type="protein sequence ID" value="KFO27135.1"/>
    <property type="molecule type" value="Genomic_DNA"/>
</dbReference>
<dbReference type="Pfam" id="PF24973">
    <property type="entry name" value="EGF_LMN_ATRN"/>
    <property type="match status" value="1"/>
</dbReference>
<feature type="domain" description="Laminin G" evidence="26">
    <location>
        <begin position="2943"/>
        <end position="3103"/>
    </location>
</feature>
<evidence type="ECO:0000256" key="24">
    <source>
        <dbReference type="SAM" id="Coils"/>
    </source>
</evidence>
<evidence type="ECO:0000256" key="17">
    <source>
        <dbReference type="ARBA" id="ARBA00023180"/>
    </source>
</evidence>
<feature type="coiled-coil region" evidence="24">
    <location>
        <begin position="2197"/>
        <end position="2255"/>
    </location>
</feature>
<dbReference type="Pfam" id="PF06008">
    <property type="entry name" value="Laminin_I"/>
    <property type="match status" value="1"/>
</dbReference>
<evidence type="ECO:0000259" key="28">
    <source>
        <dbReference type="PROSITE" id="PS50102"/>
    </source>
</evidence>
<evidence type="ECO:0000256" key="13">
    <source>
        <dbReference type="ARBA" id="ARBA00022917"/>
    </source>
</evidence>
<feature type="coiled-coil region" evidence="24">
    <location>
        <begin position="2284"/>
        <end position="2423"/>
    </location>
</feature>
<comment type="caution">
    <text evidence="23">Lacks conserved residue(s) required for the propagation of feature annotation.</text>
</comment>
<dbReference type="SMART" id="SM00281">
    <property type="entry name" value="LamB"/>
    <property type="match status" value="1"/>
</dbReference>
<evidence type="ECO:0000256" key="1">
    <source>
        <dbReference type="ARBA" id="ARBA00004302"/>
    </source>
</evidence>
<dbReference type="SMART" id="SM00180">
    <property type="entry name" value="EGF_Lam"/>
    <property type="match status" value="14"/>
</dbReference>
<dbReference type="InterPro" id="IPR000742">
    <property type="entry name" value="EGF"/>
</dbReference>
<evidence type="ECO:0000256" key="11">
    <source>
        <dbReference type="ARBA" id="ARBA00022884"/>
    </source>
</evidence>
<evidence type="ECO:0000256" key="25">
    <source>
        <dbReference type="SAM" id="MobiDB-lite"/>
    </source>
</evidence>
<sequence length="3464" mass="383774">MLLPPLVDVAKMARIWATATCGEPDPDSPQQDPGRDEPMRFCQLVSPIYHTKTKTIQDEYCDICNSSNPEKAHPATNAIDGTSRWWQSPPVSMGTKYEQVNLTLDLGQVFLVAYVNIKFANSPRPFYWILERSVDFGHTYTPWQYFAPSRLGCIQAFGTKEDKPRRDNDVVCVTRFSRIIPLENALISVSLTFGRPGAKDSNVSNTLLEFIQATNIRLRFLEYGNFKGHLMSVGMRDPSLTEQYFYSVMDISIGAWCFCNGHAEECHRNNPQKRFQCECQHNTCGQTCNICCPGFNQKPWKPGTSHQNNECEACNCHGHASDCSYNPDVEDQHKSLNTQGIYEGGGVCINCQHNTAGVNCEECAKGYYRPHGVQVNDTFGCTPCQCDAEYSDGCEQGSGLCRCKPNFQGDHCEKCAAGYHNFPVCSVIPLLFNFFLSSGRLVVTSDCDCDLQGVLPRICDNQKRCLCRPGVEGPRCDTCSMGFYSFPLCKACQCSPLGSCWTSCNHITGQCDCLPHLTGRQCDRCLSGAIDFPRCQGLSGICDIAGTIRFTSRNGNCPCKAHVTSNACDTCSDGYFTLENQNYFGCKGCQCDVGGALDPTCRGPDGVCKCRKHVVGNTCQGLSPSPNTAASAKKKNKKGKTISLTDFLAEDGGTGGGTTYVPKPVSWADETDALEGDVSTTWHSNDDDVFRAPPIDRSILPTAPRAAWEPNIDRSRLPKSPPYTAFLGNLPYDVTEDSIKEFFRVLNISAVRLPCEPSNPERLKGFGYAEFEDLDSLLRALSLKEESLGNRRIRVDVADQAQDKDRDDRSFGRDRNRDSDKTDTGWRAGPAADSFDDNPPGRGDDGFGDKYRDRCDSDRYRDGIGMAHAGIWIAMGVETAMMTEAAETVTEAMIPEADWNYYFPDLHHMKYEVEDGTVPNGKILRFGFDPQEFPGFSWRGYSQMTEVQNKVKLTLDVGKADGSLFRIILRYVNPGTEAVAGHITIYPNMTQKGATQRKGITFLPSKQPAFVTIPGNGLAEPFSMTPGMWVALIKAEGVLLDYLVLLPRDYYEASALQPLITKPCASHWVPLENCLNYQHLPVTRFSCTLAEKASTFLRDNKSEPLTLRKPSRIHPLMVDLNGDKVELHLQLRVPQAGRYAILLEYAANKLTVVDVTLGNRSALAGHAHVYSCKYSILCRSAVIDDHRRLAAHELSGDTDIQLSLHGARLLLHQICVIPIEEFSAEYLRPRLRCIATYRPLVSQGLTCISQTHKTPPRALILNVPKGHLFPSVDEAVLGLTLQAPQHQVMLKGVIPQQGRYVFIAHFYQAAHPSFPVRVSVDGRKRWTGSFQASFCPHVLGCQEEVITQGQVESDNPKSKMDVTVTVSVPKDKSLVLIRVLLVPAENYNSQVTQYKTFLDQSAEFITSCGENSFYLNPETASRFCRNSARSLVAFYHNGSLPCDCHPAGSVSNHCNTMGGQCQCRPNVIGRQCTRCASGYYGFPRCRQCNCGKRLCDETTGQCLCPPNTVQPQCEDCEMHFHSFHPRAGCDSCDCSQKGTDISMECSRVTGQCSCKSPGITGRRCDQCASGYYKFPECRPCRCNRNGTQPQVCDKKTQACFCKENVEGAQCDRCQEGSFNLDPANPLGCTSCFCFGVTHLCTKTKGLHIKFRRMDCWLLQTADGVNLPVSYNPRSQSMVADIQELPSTVLNVSWVAPSSYLGDKVTSYGGYLTYQIKSFGLPEDMVLLEKAPDVQLTGRHMSIVHEIPNNPQPDQQQKVQVQLLEGNFRHFSSGAPVSRDDLMVLLSGLERLSIRGLYFTETQRLTLSWVGLDVLSHDGLEPAPLVEKCTCPPGYTGDSCQSCGPGYYRDYRGLYNGLCLPCHCHGHSNRCQDGSGICINCQHSTAGEHCERCKDGHYGSAAHGSCRVCPCPHTNSFATGCVVNGGNVQCTCKPGYTGSQCERCAPGYFGNPQKFGGSCQPCHCNGNGQLGTCDPITGDCVSQEPKDSSPAEECDDCDSCVMTLLNDLATMGEELHLVKSQLQGLSASSGALEQIQHMETQAKDLRNQLLHYRSAISNHGSKVNGLEKELSNLNHEFETLQEKAQINSRKAQTLYNNVDRTIQSTKELDMKIKNVIQNVHILLKQISGTGGEGGGNNLPIGDFSRELAEAERRLTEMRSRHFGKPLQEAEVEEREAQLLLNRIKSWLETHQVGNDGLAKNIQDSLNDYEAKLHDLQAMIQEAAAQAKQAAGLNHENERALGSIKRQVKEISSLQREFSKYLSTADSTLIQTSSMLQLVDKNWKEYENLAATLNEARLELSDKVRDLSRSSSQESLVVQAEKHAQSLQELAKQLEEIKRNASGDELVRRAVDAATAYENILNAIQAAEDAANKATTASESALQTVIKEDLPRKAKTLSSDSDKLLNEAKRTQKKLQQEISLALNNLQQTLNIMKVQKELIDTNLTSVRNDLRGIQRGAVDSVISGAKSMVRKASDITSEVLDGLSPIQTDLERIKDNYESAQSEDFNKALTDANKSVKKLTKKLPDLLSKIESINQQLLPLGNISDNVDRIRELIQQARDAANKVAVPMRFNGKSGVEVRLPNDLEDLKGYTSLSLFLQRPDSRENGGTEDMFVMYLGNKNASGDYIGMAVVDGQLSCVYSLGDRVAELSVDQILTKSESQEAVMDRVKFQRIYQFARLNYTEKATSTKPKAPQFYDTHSGSSNTLLNLDPENVVLYVGGYPPDFQLPSKLRFPPYKGCIELDDLNENVLSLYNFKKTFNLNTTEVEPCRRRKEESDKNYFEGTGYARVPTQANAFFPTFGQTIQTTMDRGLLFFAENQDHFISLNIEDGSVTVRYKLDSEPPRDKRIRGTINNGKDHLILIKIGKIQNLMRINVDDQNIRIEGKIFDFSVYYLGGIPIAIRERFNISTPAFRGCMKNLKKTSGVVRLNDTVGVTKKCSEDWQLVRSASFSRGGQLSFTNLHVPPPGHFQASFGFQTFQPSGVLLYYQTRTSNLQVTLEDGHIELSTRESNSPILKSPQTYMDGLLHYISVISDTSGLRLLIDDQPLRKDQRLQSVSNSPQSLHLGGSAFEGCISNVFIQRFMESPEVLDFTNKSTKREVSLGGCSLNKPPFLMLLKGSTRFNKARTFDVNKMLQDAPVASARSTEVWRDQKPCSPPAAAQTSLRALQFGDSPTSHLLFQLPQELQKPRSEFSVDIHTTSSRGLVFYAGTKNSFMALYLLKGHLVFALGAAGKKLRLKSKEKYNDGKWHTNLPQNSFVGCLKNFQLDLKPLDSPLTNFGVSPCLSGSLEKGIYFSQEGGHVNLANSVLLGPEFKLMFSIRPRSLTGILIHIGSQRGQHLSVYMEAGKVTASVDSGAGRMSTSVTPKQALCEGQWHSVAVTIKQHILHLELDKDNSHTAGQLTFPPHGTQGSLHIGGVPANLKTLNLPVWRSFFGCLKNIQVNQKLVPISEAMEAQGSVRLNGCPEY</sequence>
<reference evidence="31 32" key="1">
    <citation type="submission" date="2013-11" db="EMBL/GenBank/DDBJ databases">
        <title>The Damaraland mole rat (Fukomys damarensis) genome and evolution of African mole rats.</title>
        <authorList>
            <person name="Gladyshev V.N."/>
            <person name="Fang X."/>
        </authorList>
    </citation>
    <scope>NUCLEOTIDE SEQUENCE [LARGE SCALE GENOMIC DNA]</scope>
    <source>
        <tissue evidence="31">Liver</tissue>
    </source>
</reference>
<dbReference type="GO" id="GO:0009887">
    <property type="term" value="P:animal organ morphogenesis"/>
    <property type="evidence" value="ECO:0007669"/>
    <property type="project" value="TreeGrafter"/>
</dbReference>
<dbReference type="GO" id="GO:0030155">
    <property type="term" value="P:regulation of cell adhesion"/>
    <property type="evidence" value="ECO:0007669"/>
    <property type="project" value="InterPro"/>
</dbReference>
<dbReference type="PROSITE" id="PS50102">
    <property type="entry name" value="RRM"/>
    <property type="match status" value="1"/>
</dbReference>
<dbReference type="Gene3D" id="3.30.70.330">
    <property type="match status" value="1"/>
</dbReference>
<dbReference type="PROSITE" id="PS50027">
    <property type="entry name" value="EGF_LAM_2"/>
    <property type="match status" value="8"/>
</dbReference>
<keyword evidence="10" id="KW-0084">Basement membrane</keyword>
<feature type="disulfide bond" evidence="23">
    <location>
        <begin position="1601"/>
        <end position="1610"/>
    </location>
</feature>
<evidence type="ECO:0000256" key="14">
    <source>
        <dbReference type="ARBA" id="ARBA00022990"/>
    </source>
</evidence>
<gene>
    <name evidence="31" type="ORF">H920_11541</name>
</gene>
<dbReference type="InterPro" id="IPR008211">
    <property type="entry name" value="Laminin_N"/>
</dbReference>
<keyword evidence="7" id="KW-0732">Signal</keyword>
<dbReference type="FunFam" id="2.10.25.10:FF:000209">
    <property type="entry name" value="Laminin subunit alpha 5"/>
    <property type="match status" value="2"/>
</dbReference>
<feature type="disulfide bond" evidence="23">
    <location>
        <begin position="513"/>
        <end position="522"/>
    </location>
</feature>
<keyword evidence="11 22" id="KW-0694">RNA-binding</keyword>
<comment type="subcellular location">
    <subcellularLocation>
        <location evidence="1">Secreted</location>
        <location evidence="1">Extracellular space</location>
        <location evidence="1">Extracellular matrix</location>
        <location evidence="1">Basement membrane</location>
    </subcellularLocation>
</comment>
<dbReference type="CDD" id="cd00110">
    <property type="entry name" value="LamG"/>
    <property type="match status" value="4"/>
</dbReference>
<dbReference type="InterPro" id="IPR009254">
    <property type="entry name" value="Laminin_aI"/>
</dbReference>
<feature type="domain" description="Laminin G" evidence="26">
    <location>
        <begin position="2774"/>
        <end position="2936"/>
    </location>
</feature>
<dbReference type="PANTHER" id="PTHR10574:SF406">
    <property type="entry name" value="LAMININ SUBUNIT ALPHA 5"/>
    <property type="match status" value="1"/>
</dbReference>
<feature type="disulfide bond" evidence="23">
    <location>
        <begin position="1880"/>
        <end position="1889"/>
    </location>
</feature>
<feature type="coiled-coil region" evidence="24">
    <location>
        <begin position="2515"/>
        <end position="2559"/>
    </location>
</feature>
<feature type="domain" description="Laminin EGF-like" evidence="27">
    <location>
        <begin position="1908"/>
        <end position="1960"/>
    </location>
</feature>
<dbReference type="InterPro" id="IPR000504">
    <property type="entry name" value="RRM_dom"/>
</dbReference>
<feature type="disulfide bond" evidence="23">
    <location>
        <begin position="1463"/>
        <end position="1472"/>
    </location>
</feature>
<feature type="disulfide bond" evidence="23">
    <location>
        <begin position="1442"/>
        <end position="1454"/>
    </location>
</feature>
<evidence type="ECO:0000259" key="30">
    <source>
        <dbReference type="PROSITE" id="PS51117"/>
    </source>
</evidence>
<dbReference type="CDD" id="cd12402">
    <property type="entry name" value="RRM_eIF4B"/>
    <property type="match status" value="1"/>
</dbReference>
<keyword evidence="6" id="KW-0597">Phosphoprotein</keyword>
<feature type="disulfide bond" evidence="23">
    <location>
        <begin position="1931"/>
        <end position="1940"/>
    </location>
</feature>
<dbReference type="GO" id="GO:0009888">
    <property type="term" value="P:tissue development"/>
    <property type="evidence" value="ECO:0007669"/>
    <property type="project" value="TreeGrafter"/>
</dbReference>
<dbReference type="GO" id="GO:0003723">
    <property type="term" value="F:RNA binding"/>
    <property type="evidence" value="ECO:0007669"/>
    <property type="project" value="UniProtKB-UniRule"/>
</dbReference>
<dbReference type="PRINTS" id="PR00011">
    <property type="entry name" value="EGFLAMININ"/>
</dbReference>
<evidence type="ECO:0000259" key="29">
    <source>
        <dbReference type="PROSITE" id="PS51115"/>
    </source>
</evidence>
<feature type="domain" description="RRM" evidence="28">
    <location>
        <begin position="723"/>
        <end position="800"/>
    </location>
</feature>
<feature type="disulfide bond" evidence="23">
    <location>
        <begin position="403"/>
        <end position="412"/>
    </location>
</feature>
<feature type="domain" description="Laminin EGF-like" evidence="27">
    <location>
        <begin position="1861"/>
        <end position="1907"/>
    </location>
</feature>
<dbReference type="GO" id="GO:0030334">
    <property type="term" value="P:regulation of cell migration"/>
    <property type="evidence" value="ECO:0007669"/>
    <property type="project" value="InterPro"/>
</dbReference>
<dbReference type="GO" id="GO:0007411">
    <property type="term" value="P:axon guidance"/>
    <property type="evidence" value="ECO:0007669"/>
    <property type="project" value="TreeGrafter"/>
</dbReference>
<evidence type="ECO:0000256" key="15">
    <source>
        <dbReference type="ARBA" id="ARBA00023054"/>
    </source>
</evidence>
<dbReference type="PROSITE" id="PS51117">
    <property type="entry name" value="LAMININ_NTER"/>
    <property type="match status" value="1"/>
</dbReference>
<feature type="domain" description="Laminin EGF-like" evidence="27">
    <location>
        <begin position="1532"/>
        <end position="1579"/>
    </location>
</feature>
<dbReference type="PANTHER" id="PTHR10574">
    <property type="entry name" value="NETRIN/LAMININ-RELATED"/>
    <property type="match status" value="1"/>
</dbReference>
<dbReference type="Gene3D" id="2.170.300.10">
    <property type="entry name" value="Tie2 ligand-binding domain superfamily"/>
    <property type="match status" value="1"/>
</dbReference>
<dbReference type="FunFam" id="2.60.120.200:FF:000093">
    <property type="entry name" value="Laminin subunit alpha 3"/>
    <property type="match status" value="1"/>
</dbReference>
<feature type="disulfide bond" evidence="23">
    <location>
        <begin position="494"/>
        <end position="511"/>
    </location>
</feature>
<dbReference type="InterPro" id="IPR033107">
    <property type="entry name" value="EIF-4B_RRM"/>
</dbReference>
<dbReference type="GO" id="GO:0003743">
    <property type="term" value="F:translation initiation factor activity"/>
    <property type="evidence" value="ECO:0007669"/>
    <property type="project" value="UniProtKB-KW"/>
</dbReference>
<comment type="function">
    <text evidence="19">Required for the binding of mRNA to ribosomes. Functions in close association with EIF4-F and EIF4-A. Binds near the 5'-terminal cap of mRNA in presence of EIF-4F and ATP. Promotes the ATPase activity and the ATP-dependent RNA unwinding activity of both EIF4-A and EIF4-F.</text>
</comment>
<feature type="disulfide bond" evidence="23">
    <location>
        <begin position="492"/>
        <end position="504"/>
    </location>
</feature>
<dbReference type="Proteomes" id="UP000028990">
    <property type="component" value="Unassembled WGS sequence"/>
</dbReference>
<evidence type="ECO:0000256" key="8">
    <source>
        <dbReference type="ARBA" id="ARBA00022737"/>
    </source>
</evidence>
<dbReference type="Gene3D" id="2.60.120.200">
    <property type="match status" value="5"/>
</dbReference>
<dbReference type="Gene3D" id="2.60.120.260">
    <property type="entry name" value="Galactose-binding domain-like"/>
    <property type="match status" value="1"/>
</dbReference>
<dbReference type="FunFam" id="2.60.120.200:FF:000102">
    <property type="entry name" value="Laminin subunit alpha 3"/>
    <property type="match status" value="1"/>
</dbReference>
<evidence type="ECO:0000313" key="32">
    <source>
        <dbReference type="Proteomes" id="UP000028990"/>
    </source>
</evidence>
<organism evidence="31 32">
    <name type="scientific">Fukomys damarensis</name>
    <name type="common">Damaraland mole rat</name>
    <name type="synonym">Cryptomys damarensis</name>
    <dbReference type="NCBI Taxonomy" id="885580"/>
    <lineage>
        <taxon>Eukaryota</taxon>
        <taxon>Metazoa</taxon>
        <taxon>Chordata</taxon>
        <taxon>Craniata</taxon>
        <taxon>Vertebrata</taxon>
        <taxon>Euteleostomi</taxon>
        <taxon>Mammalia</taxon>
        <taxon>Eutheria</taxon>
        <taxon>Euarchontoglires</taxon>
        <taxon>Glires</taxon>
        <taxon>Rodentia</taxon>
        <taxon>Hystricomorpha</taxon>
        <taxon>Bathyergidae</taxon>
        <taxon>Fukomys</taxon>
    </lineage>
</organism>
<evidence type="ECO:0000256" key="2">
    <source>
        <dbReference type="ARBA" id="ARBA00022499"/>
    </source>
</evidence>
<dbReference type="InterPro" id="IPR010307">
    <property type="entry name" value="Laminin_dom_II"/>
</dbReference>
<evidence type="ECO:0000256" key="9">
    <source>
        <dbReference type="ARBA" id="ARBA00022843"/>
    </source>
</evidence>
<feature type="compositionally biased region" description="Basic and acidic residues" evidence="25">
    <location>
        <begin position="842"/>
        <end position="851"/>
    </location>
</feature>
<feature type="compositionally biased region" description="Basic and acidic residues" evidence="25">
    <location>
        <begin position="800"/>
        <end position="824"/>
    </location>
</feature>
<dbReference type="SUPFAM" id="SSF49899">
    <property type="entry name" value="Concanavalin A-like lectins/glucanases"/>
    <property type="match status" value="5"/>
</dbReference>
<evidence type="ECO:0000313" key="31">
    <source>
        <dbReference type="EMBL" id="KFO27135.1"/>
    </source>
</evidence>
<feature type="domain" description="Laminin EGF-like" evidence="27">
    <location>
        <begin position="492"/>
        <end position="537"/>
    </location>
</feature>
<evidence type="ECO:0000256" key="21">
    <source>
        <dbReference type="ARBA" id="ARBA00067321"/>
    </source>
</evidence>